<name>A0A1C1CB84_9EURO</name>
<feature type="compositionally biased region" description="Polar residues" evidence="1">
    <location>
        <begin position="681"/>
        <end position="695"/>
    </location>
</feature>
<dbReference type="VEuPathDB" id="FungiDB:G647_03676"/>
<evidence type="ECO:0000313" key="3">
    <source>
        <dbReference type="EMBL" id="OCT45784.1"/>
    </source>
</evidence>
<feature type="region of interest" description="Disordered" evidence="1">
    <location>
        <begin position="903"/>
        <end position="926"/>
    </location>
</feature>
<feature type="compositionally biased region" description="Polar residues" evidence="1">
    <location>
        <begin position="630"/>
        <end position="641"/>
    </location>
</feature>
<evidence type="ECO:0000256" key="2">
    <source>
        <dbReference type="SAM" id="Phobius"/>
    </source>
</evidence>
<feature type="compositionally biased region" description="Polar residues" evidence="1">
    <location>
        <begin position="824"/>
        <end position="837"/>
    </location>
</feature>
<organism evidence="3 4">
    <name type="scientific">Cladophialophora carrionii</name>
    <dbReference type="NCBI Taxonomy" id="86049"/>
    <lineage>
        <taxon>Eukaryota</taxon>
        <taxon>Fungi</taxon>
        <taxon>Dikarya</taxon>
        <taxon>Ascomycota</taxon>
        <taxon>Pezizomycotina</taxon>
        <taxon>Eurotiomycetes</taxon>
        <taxon>Chaetothyriomycetidae</taxon>
        <taxon>Chaetothyriales</taxon>
        <taxon>Herpotrichiellaceae</taxon>
        <taxon>Cladophialophora</taxon>
    </lineage>
</organism>
<dbReference type="VEuPathDB" id="FungiDB:CLCR_01402"/>
<keyword evidence="2" id="KW-0472">Membrane</keyword>
<accession>A0A1C1CB84</accession>
<sequence>MWSIGSIIAVAVVGAAALTIAGILLAISLERRRHTKILKAHGLSRGLSKYHRPKISANGLNYSHIMPPSSLLRRSVQLPYGIVSIGHDDKPGDDEERQLGASNEHVCEYTEVLRPKTNRSIQRGFSGEPLYIPKPRRAGKLRKAVPIERIQRSPLSAITEFSDPPTSAPADTSEFSAHSTTMLLPEAAVTRPEKHLSTQWPLADANTRSSRSMPTEIMEITARESVLMRRGAGVHNVASTSHELPYSTSATSTASMAPDDPLPPLPAIDALKRPKNHDLWRASNVSLETVGSSVLGASMSSPAINGPEANHSYLAQNRRPPAFDLALKHEFATPELQAPPVKKTIHGLVTGASIRSLHPTVVLDEASPARNLSDLPRLPLIVVREESLKTIDASHWTLPPLKVNKIRKQSGLPDRHSMIEPSKLAQWRAVSDPATGLIPEDDVFAIGEALRRPNSVATGNPLDWTRQTGSLSKRHSLTSPAYSDGAKRGHKRQNCIRIMNLPVLDKRTSVQRLPELREELPLNSTGTTPKGRLSVCEIKQPRPIFRPRSPAPMDLKSSPTPSPFKNAPILTPTPRPVRKQYIQPPASSAPGRRRPSGTPRPDSEVFNSNHMDVAMSSPYNNTPRHWPLSHSMQLDVNNTPPSARPSEPSPFESPILPSPAWNSSSMYPRKSLVKGPRSPRTGAQTTSSSTSPLQNKHTHRHRVAKYPGPNGQTGLGLGKTVMMLRSMNSEARLLEQGRSNASGDKSPEMTALPSPPLNKRVLGLRTSTCAPSVSSRPPSPPPPQERHQGLLSRGPSPLANTSSLHRLDSTRGTKPTLCLPRSHLSASPSSRVTSMMSTGGASIWEDASVRAESPDPEEEGEAMAPLALRTLAKTDQNQRSLSLYPSRSSSRAGCTSFASIITRDVGSQGGTENESEEDNENMPADTSQNLYADDNASHVVQQLERVVSSGQWDHKHISKQRVMTNLSGTDNPRKPNEAVTPRTRREMDLFGGSKKESGVGLGLTLRLDDLVVGRNRLPRS</sequence>
<dbReference type="AlphaFoldDB" id="A0A1C1CB84"/>
<evidence type="ECO:0000256" key="1">
    <source>
        <dbReference type="SAM" id="MobiDB-lite"/>
    </source>
</evidence>
<keyword evidence="4" id="KW-1185">Reference proteome</keyword>
<keyword evidence="2" id="KW-0812">Transmembrane</keyword>
<dbReference type="Proteomes" id="UP000094526">
    <property type="component" value="Unassembled WGS sequence"/>
</dbReference>
<proteinExistence type="predicted"/>
<reference evidence="4" key="1">
    <citation type="submission" date="2015-07" db="EMBL/GenBank/DDBJ databases">
        <authorList>
            <person name="Teixeira M.M."/>
            <person name="Souza R.C."/>
            <person name="Almeida L.G."/>
            <person name="Vicente V.A."/>
            <person name="de Hoog S."/>
            <person name="Bocca A.L."/>
            <person name="de Almeida S.R."/>
            <person name="Vasconcelos A.T."/>
            <person name="Felipe M.S."/>
        </authorList>
    </citation>
    <scope>NUCLEOTIDE SEQUENCE [LARGE SCALE GENOMIC DNA]</scope>
    <source>
        <strain evidence="4">KSF</strain>
    </source>
</reference>
<protein>
    <submittedName>
        <fullName evidence="3">Uncharacterized protein</fullName>
    </submittedName>
</protein>
<keyword evidence="2" id="KW-1133">Transmembrane helix</keyword>
<feature type="region of interest" description="Disordered" evidence="1">
    <location>
        <begin position="736"/>
        <end position="837"/>
    </location>
</feature>
<feature type="region of interest" description="Disordered" evidence="1">
    <location>
        <begin position="542"/>
        <end position="717"/>
    </location>
</feature>
<dbReference type="OrthoDB" id="3546893at2759"/>
<feature type="transmembrane region" description="Helical" evidence="2">
    <location>
        <begin position="6"/>
        <end position="29"/>
    </location>
</feature>
<feature type="compositionally biased region" description="Low complexity" evidence="1">
    <location>
        <begin position="584"/>
        <end position="600"/>
    </location>
</feature>
<comment type="caution">
    <text evidence="3">The sequence shown here is derived from an EMBL/GenBank/DDBJ whole genome shotgun (WGS) entry which is preliminary data.</text>
</comment>
<evidence type="ECO:0000313" key="4">
    <source>
        <dbReference type="Proteomes" id="UP000094526"/>
    </source>
</evidence>
<dbReference type="eggNOG" id="ENOG502SYS3">
    <property type="taxonomic scope" value="Eukaryota"/>
</dbReference>
<dbReference type="EMBL" id="LGRB01000019">
    <property type="protein sequence ID" value="OCT45784.1"/>
    <property type="molecule type" value="Genomic_DNA"/>
</dbReference>
<feature type="region of interest" description="Disordered" evidence="1">
    <location>
        <begin position="457"/>
        <end position="491"/>
    </location>
</feature>
<feature type="compositionally biased region" description="Polar residues" evidence="1">
    <location>
        <begin position="465"/>
        <end position="481"/>
    </location>
</feature>
<gene>
    <name evidence="3" type="ORF">CLCR_01402</name>
</gene>